<proteinExistence type="predicted"/>
<sequence>MRNTTVGGQAVIEGVMMRGLKGIATAVRNPEGEIVVHQDDTKPLSQKHAFFKWPLVRGAVALVDSMRIGIKSLNWSASVFGQEEEPTKFEVFLKDKFGEKGEKIIETLTLIFSLGLSILLFFVLPTLITGLLRRYDLPTVALNITEAVLRLSIFIGYLYGISKLKDIYRVFQYHGAEHKAIICYENEMDLTVENVRSCTRYHERCGTNFMFLVMAVSIVVFSFTGWTHPVVRVVTRILLLPLISGITYEILRWLGKTKGPLQTVIAFPGMMLQRLTTKEPLDEMLEVSIRALKEAEGLMEIEQHS</sequence>
<keyword evidence="1" id="KW-0472">Membrane</keyword>
<gene>
    <name evidence="2" type="ORF">SAMN05421804_101369</name>
</gene>
<evidence type="ECO:0000313" key="3">
    <source>
        <dbReference type="Proteomes" id="UP000183255"/>
    </source>
</evidence>
<keyword evidence="1" id="KW-1133">Transmembrane helix</keyword>
<dbReference type="Pfam" id="PF07136">
    <property type="entry name" value="DUF1385"/>
    <property type="match status" value="1"/>
</dbReference>
<name>A0A1G8GUG5_9CLOT</name>
<feature type="transmembrane region" description="Helical" evidence="1">
    <location>
        <begin position="209"/>
        <end position="227"/>
    </location>
</feature>
<organism evidence="2 3">
    <name type="scientific">Proteiniclasticum ruminis</name>
    <dbReference type="NCBI Taxonomy" id="398199"/>
    <lineage>
        <taxon>Bacteria</taxon>
        <taxon>Bacillati</taxon>
        <taxon>Bacillota</taxon>
        <taxon>Clostridia</taxon>
        <taxon>Eubacteriales</taxon>
        <taxon>Clostridiaceae</taxon>
        <taxon>Proteiniclasticum</taxon>
    </lineage>
</organism>
<accession>A0A1G8GUG5</accession>
<reference evidence="2 3" key="1">
    <citation type="submission" date="2016-10" db="EMBL/GenBank/DDBJ databases">
        <authorList>
            <person name="de Groot N.N."/>
        </authorList>
    </citation>
    <scope>NUCLEOTIDE SEQUENCE [LARGE SCALE GENOMIC DNA]</scope>
    <source>
        <strain evidence="2 3">CGMCC 1.5058</strain>
    </source>
</reference>
<feature type="transmembrane region" description="Helical" evidence="1">
    <location>
        <begin position="104"/>
        <end position="128"/>
    </location>
</feature>
<dbReference type="Proteomes" id="UP000183255">
    <property type="component" value="Unassembled WGS sequence"/>
</dbReference>
<dbReference type="RefSeq" id="WP_031573321.1">
    <property type="nucleotide sequence ID" value="NZ_FNDZ01000001.1"/>
</dbReference>
<protein>
    <submittedName>
        <fullName evidence="2">Uncharacterized conserved protein YqhQ</fullName>
    </submittedName>
</protein>
<dbReference type="PANTHER" id="PTHR42867">
    <property type="entry name" value="MEMBRANE PROTEIN-RELATED"/>
    <property type="match status" value="1"/>
</dbReference>
<evidence type="ECO:0000313" key="2">
    <source>
        <dbReference type="EMBL" id="SDH97992.1"/>
    </source>
</evidence>
<evidence type="ECO:0000256" key="1">
    <source>
        <dbReference type="SAM" id="Phobius"/>
    </source>
</evidence>
<feature type="transmembrane region" description="Helical" evidence="1">
    <location>
        <begin position="140"/>
        <end position="159"/>
    </location>
</feature>
<dbReference type="PANTHER" id="PTHR42867:SF1">
    <property type="entry name" value="MEMBRANE PROTEIN-RELATED"/>
    <property type="match status" value="1"/>
</dbReference>
<dbReference type="AlphaFoldDB" id="A0A1G8GUG5"/>
<keyword evidence="1" id="KW-0812">Transmembrane</keyword>
<feature type="transmembrane region" description="Helical" evidence="1">
    <location>
        <begin position="233"/>
        <end position="251"/>
    </location>
</feature>
<dbReference type="EMBL" id="FNDZ01000001">
    <property type="protein sequence ID" value="SDH97992.1"/>
    <property type="molecule type" value="Genomic_DNA"/>
</dbReference>
<dbReference type="InterPro" id="IPR010787">
    <property type="entry name" value="DUF1385"/>
</dbReference>